<dbReference type="AlphaFoldDB" id="A0A1M5C095"/>
<keyword evidence="4" id="KW-0472">Membrane</keyword>
<evidence type="ECO:0000256" key="1">
    <source>
        <dbReference type="ARBA" id="ARBA00001946"/>
    </source>
</evidence>
<proteinExistence type="predicted"/>
<evidence type="ECO:0000256" key="3">
    <source>
        <dbReference type="ARBA" id="ARBA00034247"/>
    </source>
</evidence>
<feature type="transmembrane region" description="Helical" evidence="4">
    <location>
        <begin position="41"/>
        <end position="60"/>
    </location>
</feature>
<dbReference type="OrthoDB" id="5296913at2"/>
<dbReference type="CDD" id="cd01949">
    <property type="entry name" value="GGDEF"/>
    <property type="match status" value="1"/>
</dbReference>
<dbReference type="GO" id="GO:0052621">
    <property type="term" value="F:diguanylate cyclase activity"/>
    <property type="evidence" value="ECO:0007669"/>
    <property type="project" value="UniProtKB-EC"/>
</dbReference>
<keyword evidence="4" id="KW-1133">Transmembrane helix</keyword>
<organism evidence="6 7">
    <name type="scientific">Marinomonas polaris DSM 16579</name>
    <dbReference type="NCBI Taxonomy" id="1122206"/>
    <lineage>
        <taxon>Bacteria</taxon>
        <taxon>Pseudomonadati</taxon>
        <taxon>Pseudomonadota</taxon>
        <taxon>Gammaproteobacteria</taxon>
        <taxon>Oceanospirillales</taxon>
        <taxon>Oceanospirillaceae</taxon>
        <taxon>Marinomonas</taxon>
    </lineage>
</organism>
<comment type="catalytic activity">
    <reaction evidence="3">
        <text>2 GTP = 3',3'-c-di-GMP + 2 diphosphate</text>
        <dbReference type="Rhea" id="RHEA:24898"/>
        <dbReference type="ChEBI" id="CHEBI:33019"/>
        <dbReference type="ChEBI" id="CHEBI:37565"/>
        <dbReference type="ChEBI" id="CHEBI:58805"/>
        <dbReference type="EC" id="2.7.7.65"/>
    </reaction>
</comment>
<dbReference type="EMBL" id="FQVF01000008">
    <property type="protein sequence ID" value="SHF48121.1"/>
    <property type="molecule type" value="Genomic_DNA"/>
</dbReference>
<dbReference type="Pfam" id="PF00990">
    <property type="entry name" value="GGDEF"/>
    <property type="match status" value="1"/>
</dbReference>
<dbReference type="PANTHER" id="PTHR45138">
    <property type="entry name" value="REGULATORY COMPONENTS OF SENSORY TRANSDUCTION SYSTEM"/>
    <property type="match status" value="1"/>
</dbReference>
<feature type="transmembrane region" description="Helical" evidence="4">
    <location>
        <begin position="111"/>
        <end position="132"/>
    </location>
</feature>
<dbReference type="SUPFAM" id="SSF55073">
    <property type="entry name" value="Nucleotide cyclase"/>
    <property type="match status" value="1"/>
</dbReference>
<comment type="cofactor">
    <cofactor evidence="1">
        <name>Mg(2+)</name>
        <dbReference type="ChEBI" id="CHEBI:18420"/>
    </cofactor>
</comment>
<keyword evidence="4" id="KW-0812">Transmembrane</keyword>
<dbReference type="InterPro" id="IPR000160">
    <property type="entry name" value="GGDEF_dom"/>
</dbReference>
<dbReference type="PROSITE" id="PS50887">
    <property type="entry name" value="GGDEF"/>
    <property type="match status" value="1"/>
</dbReference>
<feature type="transmembrane region" description="Helical" evidence="4">
    <location>
        <begin position="72"/>
        <end position="91"/>
    </location>
</feature>
<reference evidence="7" key="1">
    <citation type="submission" date="2016-11" db="EMBL/GenBank/DDBJ databases">
        <authorList>
            <person name="Varghese N."/>
            <person name="Submissions S."/>
        </authorList>
    </citation>
    <scope>NUCLEOTIDE SEQUENCE [LARGE SCALE GENOMIC DNA]</scope>
    <source>
        <strain evidence="7">DSM 16579</strain>
    </source>
</reference>
<sequence length="345" mass="38750">MQDNIQHQLSHKLILRIVELSIFTLLIDLTLRPLLVTLPIYFTWIGLLDLAIVTSLYIVVRFNIFPASEIMLSLVVAIIIIIPSFALSGGVNSQVAYLLPLYPVMAALIGGYRESLIITIILTIGVILSTVFSQHITDITGAIYSDQKSIDRGFWLTTSIIFSGVFGRFFLKRYTELTQQLKNENIQDPLTGLFNRRGLNLHFTKELDSADTTSSPLSLILIDIDYFKKINDMYGHDIGDVCLIEIANTLSQAIRKNDIIARFGGEEFIIILPNTPKNETVAIAEKLKVLISNQKFSSFNLSLTITQGLTEYNKNNDNALKMIKRADKALYKGKDKGRNCVEQSE</sequence>
<feature type="transmembrane region" description="Helical" evidence="4">
    <location>
        <begin position="153"/>
        <end position="171"/>
    </location>
</feature>
<dbReference type="STRING" id="1122206.SAMN02745753_02041"/>
<name>A0A1M5C095_9GAMM</name>
<evidence type="ECO:0000259" key="5">
    <source>
        <dbReference type="PROSITE" id="PS50887"/>
    </source>
</evidence>
<feature type="domain" description="GGDEF" evidence="5">
    <location>
        <begin position="215"/>
        <end position="345"/>
    </location>
</feature>
<evidence type="ECO:0000256" key="2">
    <source>
        <dbReference type="ARBA" id="ARBA00012528"/>
    </source>
</evidence>
<keyword evidence="7" id="KW-1185">Reference proteome</keyword>
<evidence type="ECO:0000256" key="4">
    <source>
        <dbReference type="SAM" id="Phobius"/>
    </source>
</evidence>
<dbReference type="PANTHER" id="PTHR45138:SF9">
    <property type="entry name" value="DIGUANYLATE CYCLASE DGCM-RELATED"/>
    <property type="match status" value="1"/>
</dbReference>
<accession>A0A1M5C095</accession>
<dbReference type="EC" id="2.7.7.65" evidence="2"/>
<evidence type="ECO:0000313" key="6">
    <source>
        <dbReference type="EMBL" id="SHF48121.1"/>
    </source>
</evidence>
<dbReference type="InterPro" id="IPR050469">
    <property type="entry name" value="Diguanylate_Cyclase"/>
</dbReference>
<dbReference type="Gene3D" id="3.30.70.270">
    <property type="match status" value="1"/>
</dbReference>
<dbReference type="InterPro" id="IPR029787">
    <property type="entry name" value="Nucleotide_cyclase"/>
</dbReference>
<feature type="transmembrane region" description="Helical" evidence="4">
    <location>
        <begin position="13"/>
        <end position="35"/>
    </location>
</feature>
<evidence type="ECO:0000313" key="7">
    <source>
        <dbReference type="Proteomes" id="UP000184517"/>
    </source>
</evidence>
<gene>
    <name evidence="6" type="ORF">SAMN02745753_02041</name>
</gene>
<dbReference type="FunFam" id="3.30.70.270:FF:000001">
    <property type="entry name" value="Diguanylate cyclase domain protein"/>
    <property type="match status" value="1"/>
</dbReference>
<protein>
    <recommendedName>
        <fullName evidence="2">diguanylate cyclase</fullName>
        <ecNumber evidence="2">2.7.7.65</ecNumber>
    </recommendedName>
</protein>
<dbReference type="InterPro" id="IPR043128">
    <property type="entry name" value="Rev_trsase/Diguanyl_cyclase"/>
</dbReference>
<dbReference type="Proteomes" id="UP000184517">
    <property type="component" value="Unassembled WGS sequence"/>
</dbReference>
<dbReference type="RefSeq" id="WP_072839597.1">
    <property type="nucleotide sequence ID" value="NZ_FQVF01000008.1"/>
</dbReference>
<dbReference type="SMART" id="SM00267">
    <property type="entry name" value="GGDEF"/>
    <property type="match status" value="1"/>
</dbReference>
<dbReference type="NCBIfam" id="TIGR00254">
    <property type="entry name" value="GGDEF"/>
    <property type="match status" value="1"/>
</dbReference>